<dbReference type="Proteomes" id="UP000053097">
    <property type="component" value="Unassembled WGS sequence"/>
</dbReference>
<evidence type="ECO:0000259" key="2">
    <source>
        <dbReference type="Pfam" id="PF21789"/>
    </source>
</evidence>
<protein>
    <submittedName>
        <fullName evidence="3">THAP domain-containing protein</fullName>
    </submittedName>
</protein>
<reference evidence="3 4" key="1">
    <citation type="journal article" date="2014" name="Curr. Biol.">
        <title>The genome of the clonal raider ant Cerapachys biroi.</title>
        <authorList>
            <person name="Oxley P.R."/>
            <person name="Ji L."/>
            <person name="Fetter-Pruneda I."/>
            <person name="McKenzie S.K."/>
            <person name="Li C."/>
            <person name="Hu H."/>
            <person name="Zhang G."/>
            <person name="Kronauer D.J."/>
        </authorList>
    </citation>
    <scope>NUCLEOTIDE SEQUENCE [LARGE SCALE GENOMIC DNA]</scope>
</reference>
<sequence length="163" mass="18780">MNVRLAAQTLSQSVADALIFCENIDASFIGAMTTAEFCSYFNKAFNILNSHNKFSKQPYNQPISANTLDIYSAFIENFCHYVNSLRNMNGRKLIHCVRHRGFLGFITALRNSIELYKHLNNTYNLKYLLTYKLCQDHIENLFSFIRSCDGFNNNPSCTQFDCI</sequence>
<dbReference type="PANTHER" id="PTHR47577">
    <property type="entry name" value="THAP DOMAIN-CONTAINING PROTEIN 6"/>
    <property type="match status" value="1"/>
</dbReference>
<dbReference type="InterPro" id="IPR048367">
    <property type="entry name" value="TNP-like_RNaseH_C"/>
</dbReference>
<evidence type="ECO:0000313" key="4">
    <source>
        <dbReference type="Proteomes" id="UP000053097"/>
    </source>
</evidence>
<organism evidence="3 4">
    <name type="scientific">Ooceraea biroi</name>
    <name type="common">Clonal raider ant</name>
    <name type="synonym">Cerapachys biroi</name>
    <dbReference type="NCBI Taxonomy" id="2015173"/>
    <lineage>
        <taxon>Eukaryota</taxon>
        <taxon>Metazoa</taxon>
        <taxon>Ecdysozoa</taxon>
        <taxon>Arthropoda</taxon>
        <taxon>Hexapoda</taxon>
        <taxon>Insecta</taxon>
        <taxon>Pterygota</taxon>
        <taxon>Neoptera</taxon>
        <taxon>Endopterygota</taxon>
        <taxon>Hymenoptera</taxon>
        <taxon>Apocrita</taxon>
        <taxon>Aculeata</taxon>
        <taxon>Formicoidea</taxon>
        <taxon>Formicidae</taxon>
        <taxon>Dorylinae</taxon>
        <taxon>Ooceraea</taxon>
    </lineage>
</organism>
<evidence type="ECO:0000259" key="1">
    <source>
        <dbReference type="Pfam" id="PF21788"/>
    </source>
</evidence>
<evidence type="ECO:0000313" key="3">
    <source>
        <dbReference type="EMBL" id="EZA55359.1"/>
    </source>
</evidence>
<dbReference type="STRING" id="2015173.A0A026WJR4"/>
<proteinExistence type="predicted"/>
<gene>
    <name evidence="3" type="ORF">X777_04812</name>
</gene>
<keyword evidence="4" id="KW-1185">Reference proteome</keyword>
<dbReference type="Pfam" id="PF21788">
    <property type="entry name" value="TNP-like_GBD"/>
    <property type="match status" value="1"/>
</dbReference>
<dbReference type="EMBL" id="KK107209">
    <property type="protein sequence ID" value="EZA55359.1"/>
    <property type="molecule type" value="Genomic_DNA"/>
</dbReference>
<dbReference type="Pfam" id="PF21789">
    <property type="entry name" value="TNP-like_RNaseH_C"/>
    <property type="match status" value="1"/>
</dbReference>
<accession>A0A026WJR4</accession>
<feature type="domain" description="Transposable element P transposase-like GTP-binding insertion" evidence="1">
    <location>
        <begin position="1"/>
        <end position="61"/>
    </location>
</feature>
<name>A0A026WJR4_OOCBI</name>
<dbReference type="AlphaFoldDB" id="A0A026WJR4"/>
<feature type="domain" description="Transposable element P transposase-like RNase H C-terminal" evidence="2">
    <location>
        <begin position="131"/>
        <end position="160"/>
    </location>
</feature>
<dbReference type="InterPro" id="IPR048366">
    <property type="entry name" value="TNP-like_GBD"/>
</dbReference>
<dbReference type="OMA" id="FCENIDA"/>
<dbReference type="PANTHER" id="PTHR47577:SF2">
    <property type="entry name" value="THAP DOMAIN CONTAINING 9"/>
    <property type="match status" value="1"/>
</dbReference>